<dbReference type="Proteomes" id="UP000759131">
    <property type="component" value="Unassembled WGS sequence"/>
</dbReference>
<keyword evidence="9 14" id="KW-0539">Nucleus</keyword>
<evidence type="ECO:0000256" key="9">
    <source>
        <dbReference type="ARBA" id="ARBA00023242"/>
    </source>
</evidence>
<dbReference type="GO" id="GO:0004879">
    <property type="term" value="F:nuclear receptor activity"/>
    <property type="evidence" value="ECO:0007669"/>
    <property type="project" value="InterPro"/>
</dbReference>
<dbReference type="AlphaFoldDB" id="A0A7R9Q5A9"/>
<dbReference type="PRINTS" id="PR01283">
    <property type="entry name" value="ECDYSTEROIDR"/>
</dbReference>
<evidence type="ECO:0000256" key="6">
    <source>
        <dbReference type="ARBA" id="ARBA00023125"/>
    </source>
</evidence>
<dbReference type="GO" id="GO:0035100">
    <property type="term" value="F:ecdysone binding"/>
    <property type="evidence" value="ECO:0007669"/>
    <property type="project" value="InterPro"/>
</dbReference>
<keyword evidence="8 14" id="KW-0675">Receptor</keyword>
<dbReference type="GO" id="GO:0000978">
    <property type="term" value="F:RNA polymerase II cis-regulatory region sequence-specific DNA binding"/>
    <property type="evidence" value="ECO:0007669"/>
    <property type="project" value="TreeGrafter"/>
</dbReference>
<evidence type="ECO:0000256" key="1">
    <source>
        <dbReference type="ARBA" id="ARBA00022052"/>
    </source>
</evidence>
<evidence type="ECO:0000256" key="12">
    <source>
        <dbReference type="ARBA" id="ARBA00033003"/>
    </source>
</evidence>
<sequence>MHGSMMSSPGALSLNVPFRVEMDSRLTHLVNNCQSDSSSGLQSDGLLMGSTSAPLNRNPFSIDALTSRPFVSPVSGQLSIGWQSRPLLNALSNNSRSNGSIGLIGKHNNNGPNGADECYIVDISGHEDDNTTDCESIQNNCKVCKVCGDKANGRNYGALTCEGCKGFFRRFSKKKPKECKTEGKCIINVFNRGKCQECRYNKCLSVGMSPELVNRRGESADINPSFVGTQGDKHKPNSTTVLLFLVMDPKHYHMTSNRVTNLSNAIQALSGEQFIPWLVNLQKKFETPSEADINKIPKIESGVLNQDHVMGMTVLTLQLTFEFFKQIPGYNALSEDDRVALYKSRSAGVMMLKAARNYEWRTDTIKYATNQRYTRKDHEIACVGYTADPLYDFCRWMTERGVDAIEYALITAIALFDERPGLSDGQTVTTIQGKYIDVLKAYLDQRRPPNTDYFYRLSAIGTRLQTLTNVNTETCWALKTLNLVVPPLLVQVWDINVKCPIFKIILNPYVWDN</sequence>
<dbReference type="InterPro" id="IPR013088">
    <property type="entry name" value="Znf_NHR/GATA"/>
</dbReference>
<dbReference type="GO" id="GO:0000122">
    <property type="term" value="P:negative regulation of transcription by RNA polymerase II"/>
    <property type="evidence" value="ECO:0007669"/>
    <property type="project" value="TreeGrafter"/>
</dbReference>
<dbReference type="InterPro" id="IPR035500">
    <property type="entry name" value="NHR-like_dom_sf"/>
</dbReference>
<feature type="domain" description="NR LBD" evidence="16">
    <location>
        <begin position="270"/>
        <end position="497"/>
    </location>
</feature>
<evidence type="ECO:0000256" key="13">
    <source>
        <dbReference type="ARBA" id="ARBA00033286"/>
    </source>
</evidence>
<dbReference type="Pfam" id="PF00104">
    <property type="entry name" value="Hormone_recep"/>
    <property type="match status" value="1"/>
</dbReference>
<dbReference type="GO" id="GO:0045944">
    <property type="term" value="P:positive regulation of transcription by RNA polymerase II"/>
    <property type="evidence" value="ECO:0007669"/>
    <property type="project" value="TreeGrafter"/>
</dbReference>
<dbReference type="PROSITE" id="PS51030">
    <property type="entry name" value="NUCLEAR_REC_DBD_2"/>
    <property type="match status" value="1"/>
</dbReference>
<dbReference type="PRINTS" id="PR00398">
    <property type="entry name" value="STRDHORMONER"/>
</dbReference>
<name>A0A7R9Q5A9_9ACAR</name>
<dbReference type="Gene3D" id="3.30.50.10">
    <property type="entry name" value="Erythroid Transcription Factor GATA-1, subunit A"/>
    <property type="match status" value="1"/>
</dbReference>
<dbReference type="GO" id="GO:0030154">
    <property type="term" value="P:cell differentiation"/>
    <property type="evidence" value="ECO:0007669"/>
    <property type="project" value="TreeGrafter"/>
</dbReference>
<evidence type="ECO:0000313" key="17">
    <source>
        <dbReference type="EMBL" id="CAD7632700.1"/>
    </source>
</evidence>
<evidence type="ECO:0000256" key="7">
    <source>
        <dbReference type="ARBA" id="ARBA00023163"/>
    </source>
</evidence>
<dbReference type="Gene3D" id="1.10.565.10">
    <property type="entry name" value="Retinoid X Receptor"/>
    <property type="match status" value="1"/>
</dbReference>
<evidence type="ECO:0000256" key="3">
    <source>
        <dbReference type="ARBA" id="ARBA00022771"/>
    </source>
</evidence>
<keyword evidence="18" id="KW-1185">Reference proteome</keyword>
<evidence type="ECO:0000256" key="11">
    <source>
        <dbReference type="ARBA" id="ARBA00030794"/>
    </source>
</evidence>
<organism evidence="17">
    <name type="scientific">Medioppia subpectinata</name>
    <dbReference type="NCBI Taxonomy" id="1979941"/>
    <lineage>
        <taxon>Eukaryota</taxon>
        <taxon>Metazoa</taxon>
        <taxon>Ecdysozoa</taxon>
        <taxon>Arthropoda</taxon>
        <taxon>Chelicerata</taxon>
        <taxon>Arachnida</taxon>
        <taxon>Acari</taxon>
        <taxon>Acariformes</taxon>
        <taxon>Sarcoptiformes</taxon>
        <taxon>Oribatida</taxon>
        <taxon>Brachypylina</taxon>
        <taxon>Oppioidea</taxon>
        <taxon>Oppiidae</taxon>
        <taxon>Medioppia</taxon>
    </lineage>
</organism>
<evidence type="ECO:0000256" key="4">
    <source>
        <dbReference type="ARBA" id="ARBA00022833"/>
    </source>
</evidence>
<dbReference type="PANTHER" id="PTHR24082">
    <property type="entry name" value="NUCLEAR HORMONE RECEPTOR"/>
    <property type="match status" value="1"/>
</dbReference>
<dbReference type="PANTHER" id="PTHR24082:SF507">
    <property type="entry name" value="BILE ACID RECEPTOR-RELATED"/>
    <property type="match status" value="1"/>
</dbReference>
<comment type="subcellular location">
    <subcellularLocation>
        <location evidence="14">Nucleus</location>
    </subcellularLocation>
</comment>
<dbReference type="GO" id="GO:0008270">
    <property type="term" value="F:zinc ion binding"/>
    <property type="evidence" value="ECO:0007669"/>
    <property type="project" value="UniProtKB-KW"/>
</dbReference>
<comment type="similarity">
    <text evidence="14">Belongs to the nuclear hormone receptor family.</text>
</comment>
<dbReference type="InterPro" id="IPR001628">
    <property type="entry name" value="Znf_hrmn_rcpt"/>
</dbReference>
<dbReference type="InterPro" id="IPR003069">
    <property type="entry name" value="Ecdystd_rcpt"/>
</dbReference>
<dbReference type="InterPro" id="IPR001723">
    <property type="entry name" value="Nuclear_hrmn_rcpt"/>
</dbReference>
<dbReference type="PROSITE" id="PS51843">
    <property type="entry name" value="NR_LBD"/>
    <property type="match status" value="1"/>
</dbReference>
<dbReference type="GO" id="GO:0035076">
    <property type="term" value="P:ecdysone receptor signaling pathway"/>
    <property type="evidence" value="ECO:0007669"/>
    <property type="project" value="InterPro"/>
</dbReference>
<dbReference type="EMBL" id="OC865980">
    <property type="protein sequence ID" value="CAD7632700.1"/>
    <property type="molecule type" value="Genomic_DNA"/>
</dbReference>
<dbReference type="OrthoDB" id="5837785at2759"/>
<evidence type="ECO:0000256" key="14">
    <source>
        <dbReference type="RuleBase" id="RU004334"/>
    </source>
</evidence>
<dbReference type="SMART" id="SM00399">
    <property type="entry name" value="ZnF_C4"/>
    <property type="match status" value="1"/>
</dbReference>
<dbReference type="Pfam" id="PF00105">
    <property type="entry name" value="zf-C4"/>
    <property type="match status" value="1"/>
</dbReference>
<keyword evidence="6 14" id="KW-0238">DNA-binding</keyword>
<dbReference type="SMART" id="SM00430">
    <property type="entry name" value="HOLI"/>
    <property type="match status" value="1"/>
</dbReference>
<dbReference type="GO" id="GO:0090575">
    <property type="term" value="C:RNA polymerase II transcription regulator complex"/>
    <property type="evidence" value="ECO:0007669"/>
    <property type="project" value="TreeGrafter"/>
</dbReference>
<evidence type="ECO:0000259" key="15">
    <source>
        <dbReference type="PROSITE" id="PS51030"/>
    </source>
</evidence>
<keyword evidence="3 14" id="KW-0863">Zinc-finger</keyword>
<evidence type="ECO:0000256" key="2">
    <source>
        <dbReference type="ARBA" id="ARBA00022723"/>
    </source>
</evidence>
<dbReference type="SUPFAM" id="SSF48508">
    <property type="entry name" value="Nuclear receptor ligand-binding domain"/>
    <property type="match status" value="1"/>
</dbReference>
<evidence type="ECO:0000256" key="8">
    <source>
        <dbReference type="ARBA" id="ARBA00023170"/>
    </source>
</evidence>
<evidence type="ECO:0000256" key="5">
    <source>
        <dbReference type="ARBA" id="ARBA00023015"/>
    </source>
</evidence>
<keyword evidence="2 14" id="KW-0479">Metal-binding</keyword>
<dbReference type="EMBL" id="CAJPIZ010011405">
    <property type="protein sequence ID" value="CAG2113130.1"/>
    <property type="molecule type" value="Genomic_DNA"/>
</dbReference>
<proteinExistence type="inferred from homology"/>
<gene>
    <name evidence="17" type="ORF">OSB1V03_LOCUS13102</name>
</gene>
<evidence type="ECO:0000259" key="16">
    <source>
        <dbReference type="PROSITE" id="PS51843"/>
    </source>
</evidence>
<dbReference type="InterPro" id="IPR000536">
    <property type="entry name" value="Nucl_hrmn_rcpt_lig-bd"/>
</dbReference>
<dbReference type="PRINTS" id="PR00047">
    <property type="entry name" value="STROIDFINGER"/>
</dbReference>
<keyword evidence="5 14" id="KW-0805">Transcription regulation</keyword>
<feature type="domain" description="Nuclear receptor" evidence="15">
    <location>
        <begin position="141"/>
        <end position="215"/>
    </location>
</feature>
<protein>
    <recommendedName>
        <fullName evidence="1">Ecdysone receptor</fullName>
    </recommendedName>
    <alternativeName>
        <fullName evidence="10">20-hydroxy-ecdysone receptor</fullName>
    </alternativeName>
    <alternativeName>
        <fullName evidence="11">EcRH</fullName>
    </alternativeName>
    <alternativeName>
        <fullName evidence="12">Ecdysteroid receptor</fullName>
    </alternativeName>
    <alternativeName>
        <fullName evidence="13">Nuclear receptor subfamily 1 group H member 1</fullName>
    </alternativeName>
</protein>
<dbReference type="InterPro" id="IPR050234">
    <property type="entry name" value="Nuclear_hormone_rcpt_NR1"/>
</dbReference>
<keyword evidence="7 14" id="KW-0804">Transcription</keyword>
<evidence type="ECO:0000313" key="18">
    <source>
        <dbReference type="Proteomes" id="UP000759131"/>
    </source>
</evidence>
<dbReference type="SUPFAM" id="SSF57716">
    <property type="entry name" value="Glucocorticoid receptor-like (DNA-binding domain)"/>
    <property type="match status" value="1"/>
</dbReference>
<keyword evidence="4 14" id="KW-0862">Zinc</keyword>
<dbReference type="PROSITE" id="PS00031">
    <property type="entry name" value="NUCLEAR_REC_DBD_1"/>
    <property type="match status" value="1"/>
</dbReference>
<accession>A0A7R9Q5A9</accession>
<evidence type="ECO:0000256" key="10">
    <source>
        <dbReference type="ARBA" id="ARBA00029963"/>
    </source>
</evidence>
<dbReference type="CDD" id="cd06916">
    <property type="entry name" value="NR_DBD_like"/>
    <property type="match status" value="1"/>
</dbReference>
<reference evidence="17" key="1">
    <citation type="submission" date="2020-11" db="EMBL/GenBank/DDBJ databases">
        <authorList>
            <person name="Tran Van P."/>
        </authorList>
    </citation>
    <scope>NUCLEOTIDE SEQUENCE</scope>
</reference>